<accession>A0A167GWR0</accession>
<keyword evidence="4" id="KW-1185">Reference proteome</keyword>
<evidence type="ECO:0000256" key="1">
    <source>
        <dbReference type="SAM" id="SignalP"/>
    </source>
</evidence>
<dbReference type="Proteomes" id="UP000185657">
    <property type="component" value="Unassembled WGS sequence"/>
</dbReference>
<evidence type="ECO:0000313" key="4">
    <source>
        <dbReference type="Proteomes" id="UP000185657"/>
    </source>
</evidence>
<evidence type="ECO:0000313" key="3">
    <source>
        <dbReference type="EMBL" id="OAD39973.1"/>
    </source>
</evidence>
<keyword evidence="1" id="KW-0732">Signal</keyword>
<feature type="signal peptide" evidence="1">
    <location>
        <begin position="1"/>
        <end position="25"/>
    </location>
</feature>
<evidence type="ECO:0000313" key="2">
    <source>
        <dbReference type="EMBL" id="AOW12785.1"/>
    </source>
</evidence>
<evidence type="ECO:0000313" key="5">
    <source>
        <dbReference type="Proteomes" id="UP000185680"/>
    </source>
</evidence>
<reference evidence="3 4" key="1">
    <citation type="submission" date="2016-02" db="EMBL/GenBank/DDBJ databases">
        <title>Draft genome sequence of Hydrogenophaga sp. LPB0072.</title>
        <authorList>
            <person name="Shin S.-K."/>
            <person name="Yi H."/>
        </authorList>
    </citation>
    <scope>NUCLEOTIDE SEQUENCE [LARGE SCALE GENOMIC DNA]</scope>
    <source>
        <strain evidence="3 4">LPB0072</strain>
    </source>
</reference>
<dbReference type="AlphaFoldDB" id="A0A167GWR0"/>
<organism evidence="2 5">
    <name type="scientific">Hydrogenophaga crassostreae</name>
    <dbReference type="NCBI Taxonomy" id="1763535"/>
    <lineage>
        <taxon>Bacteria</taxon>
        <taxon>Pseudomonadati</taxon>
        <taxon>Pseudomonadota</taxon>
        <taxon>Betaproteobacteria</taxon>
        <taxon>Burkholderiales</taxon>
        <taxon>Comamonadaceae</taxon>
        <taxon>Hydrogenophaga</taxon>
    </lineage>
</organism>
<feature type="chain" id="PRO_5044549540" evidence="1">
    <location>
        <begin position="26"/>
        <end position="191"/>
    </location>
</feature>
<dbReference type="Proteomes" id="UP000185680">
    <property type="component" value="Chromosome"/>
</dbReference>
<dbReference type="EMBL" id="CP017476">
    <property type="protein sequence ID" value="AOW12785.1"/>
    <property type="molecule type" value="Genomic_DNA"/>
</dbReference>
<name>A0A167GWR0_9BURK</name>
<dbReference type="RefSeq" id="WP_066093863.1">
    <property type="nucleotide sequence ID" value="NZ_CP017476.1"/>
</dbReference>
<sequence>MSFKSLGFGSTFVRFKLLISIASLALLTACGGGDPDIPNIGGGSSGGKWGVNFRSFSAGFSALAAPTSSSPQSFTVSWKADRTGGNPAYLLYAYLVPASMGNASPPDNLLFLGATCGPNITGCDASGAQQCAYLADSSGGGRTIDCGSPRSAGTRLSRQPGSYLVIAKACYISETLDEICQSKPGIPVTLN</sequence>
<gene>
    <name evidence="2" type="ORF">LPB072_07955</name>
    <name evidence="3" type="ORF">LPB72_17450</name>
</gene>
<dbReference type="PROSITE" id="PS51257">
    <property type="entry name" value="PROKAR_LIPOPROTEIN"/>
    <property type="match status" value="1"/>
</dbReference>
<reference evidence="2 5" key="2">
    <citation type="submission" date="2016-10" db="EMBL/GenBank/DDBJ databases">
        <title>Hydorgenophaga sp. LPB0072 isolated from gastropod.</title>
        <authorList>
            <person name="Kim E."/>
            <person name="Yi H."/>
        </authorList>
    </citation>
    <scope>NUCLEOTIDE SEQUENCE [LARGE SCALE GENOMIC DNA]</scope>
    <source>
        <strain evidence="2 5">LPB0072</strain>
    </source>
</reference>
<protein>
    <submittedName>
        <fullName evidence="2">Uncharacterized protein</fullName>
    </submittedName>
</protein>
<dbReference type="KEGG" id="hyl:LPB072_07955"/>
<proteinExistence type="predicted"/>
<dbReference type="EMBL" id="LVWD01000034">
    <property type="protein sequence ID" value="OAD39973.1"/>
    <property type="molecule type" value="Genomic_DNA"/>
</dbReference>